<dbReference type="Proteomes" id="UP000053660">
    <property type="component" value="Unassembled WGS sequence"/>
</dbReference>
<gene>
    <name evidence="1" type="ORF">OESDEN_25416</name>
</gene>
<evidence type="ECO:0000313" key="1">
    <source>
        <dbReference type="EMBL" id="KHJ74969.1"/>
    </source>
</evidence>
<dbReference type="AlphaFoldDB" id="A0A0B1RQR0"/>
<organism evidence="1 2">
    <name type="scientific">Oesophagostomum dentatum</name>
    <name type="common">Nodular worm</name>
    <dbReference type="NCBI Taxonomy" id="61180"/>
    <lineage>
        <taxon>Eukaryota</taxon>
        <taxon>Metazoa</taxon>
        <taxon>Ecdysozoa</taxon>
        <taxon>Nematoda</taxon>
        <taxon>Chromadorea</taxon>
        <taxon>Rhabditida</taxon>
        <taxon>Rhabditina</taxon>
        <taxon>Rhabditomorpha</taxon>
        <taxon>Strongyloidea</taxon>
        <taxon>Strongylidae</taxon>
        <taxon>Oesophagostomum</taxon>
    </lineage>
</organism>
<protein>
    <submittedName>
        <fullName evidence="1">Uncharacterized protein</fullName>
    </submittedName>
</protein>
<accession>A0A0B1RQR0</accession>
<dbReference type="OrthoDB" id="1295045at2759"/>
<proteinExistence type="predicted"/>
<evidence type="ECO:0000313" key="2">
    <source>
        <dbReference type="Proteomes" id="UP000053660"/>
    </source>
</evidence>
<keyword evidence="2" id="KW-1185">Reference proteome</keyword>
<reference evidence="1 2" key="1">
    <citation type="submission" date="2014-03" db="EMBL/GenBank/DDBJ databases">
        <title>Draft genome of the hookworm Oesophagostomum dentatum.</title>
        <authorList>
            <person name="Mitreva M."/>
        </authorList>
    </citation>
    <scope>NUCLEOTIDE SEQUENCE [LARGE SCALE GENOMIC DNA]</scope>
    <source>
        <strain evidence="1 2">OD-Hann</strain>
    </source>
</reference>
<sequence>MYPREYVYARRTYVSDDSQMIVVDSEVVPTEVYYSGKFQKMYAYQHILLEWLSGHIESLTSVD</sequence>
<name>A0A0B1RQR0_OESDE</name>
<dbReference type="EMBL" id="KN613207">
    <property type="protein sequence ID" value="KHJ74969.1"/>
    <property type="molecule type" value="Genomic_DNA"/>
</dbReference>